<evidence type="ECO:0000256" key="1">
    <source>
        <dbReference type="SAM" id="MobiDB-lite"/>
    </source>
</evidence>
<dbReference type="InterPro" id="IPR011089">
    <property type="entry name" value="GmrSD_C"/>
</dbReference>
<feature type="domain" description="GmrSD restriction endonucleases N-terminal" evidence="2">
    <location>
        <begin position="14"/>
        <end position="282"/>
    </location>
</feature>
<feature type="region of interest" description="Disordered" evidence="1">
    <location>
        <begin position="645"/>
        <end position="685"/>
    </location>
</feature>
<feature type="compositionally biased region" description="Basic and acidic residues" evidence="1">
    <location>
        <begin position="648"/>
        <end position="663"/>
    </location>
</feature>
<organism evidence="4">
    <name type="scientific">Harvfovirus sp</name>
    <dbReference type="NCBI Taxonomy" id="2487768"/>
    <lineage>
        <taxon>Viruses</taxon>
        <taxon>Varidnaviria</taxon>
        <taxon>Bamfordvirae</taxon>
        <taxon>Nucleocytoviricota</taxon>
        <taxon>Megaviricetes</taxon>
        <taxon>Imitervirales</taxon>
        <taxon>Mimiviridae</taxon>
        <taxon>Klosneuvirinae</taxon>
    </lineage>
</organism>
<dbReference type="Pfam" id="PF03235">
    <property type="entry name" value="GmrSD_N"/>
    <property type="match status" value="1"/>
</dbReference>
<evidence type="ECO:0000259" key="2">
    <source>
        <dbReference type="Pfam" id="PF03235"/>
    </source>
</evidence>
<gene>
    <name evidence="4" type="ORF">Harvfovirus27_7</name>
</gene>
<protein>
    <submittedName>
        <fullName evidence="4">DUF262 domain-containing protein</fullName>
    </submittedName>
</protein>
<feature type="domain" description="GmrSD restriction endonucleases C-terminal" evidence="3">
    <location>
        <begin position="477"/>
        <end position="600"/>
    </location>
</feature>
<proteinExistence type="predicted"/>
<sequence>MDELYTIKATCKLKEILDNNLVIPYNQRSYVWNKKHICDEFFTDIYNDYIENKQSPVGILEYVEVLFDGYSIIYVWDGQQRTITLILFLCALSEMCKKENINENKEVKRLQDEINYYLFKQILTEEEEKILEEKGIDKIPRLKCVREGDNNAIINILNFKKKPVLDYYEKSEEAQYLCKNCGKSTKTESSIIKHLMKCMVNDNIVCFDDNNIYKGYHHVKEILNEYELTDIESGKKFFKYLKSQIICDKRFWKNTEEAAKAFDRMNNRGLKLTDTDIMKNMLLSQIKENMLEEYHEQFEVYLEKCKLLGFKQSRENIILLCLELVNNTFYEKNNVLLEKLKEKFKNKIVIEKSFKLLNDAMDFIIKIYNDIMSHKFGNLIIAKSGGINWEIFQYIFVPFHKKFPKENNDTIIKIMTGYYIRTISNKFHNFNVGHKTKLRNFGNDVLDNKYKKLEDLVIKIREIIQDILKYDELDKEKNNFVDKLKNKSLKNDNATRLLKIYQISKDTDGFTLTQDGYDLEHIMSIKGNEKCDLLYNIGNLTLFEKANSENGHKGNRCLKNKPFADKVIHYKESSLKITRDLVKYTDWDNESIEKRSSEIVNELDKKSIKYIYDIDEKIIKKDEIRDDSYDKDLISKESEILEEEEIDNDKLEYNDESNLKKEQMSNQSSKQNKSKKKENKGKFIDKGRITIDQVSEFMEGNNNKMPKEKKKKCAETRYGAWCRKKCKEYHDDDLDDETIEKLENIPGWSWEKTKIANKE</sequence>
<evidence type="ECO:0000259" key="3">
    <source>
        <dbReference type="Pfam" id="PF07510"/>
    </source>
</evidence>
<dbReference type="Pfam" id="PF07510">
    <property type="entry name" value="GmrSD_C"/>
    <property type="match status" value="1"/>
</dbReference>
<dbReference type="EMBL" id="MK072269">
    <property type="protein sequence ID" value="AYV81318.1"/>
    <property type="molecule type" value="Genomic_DNA"/>
</dbReference>
<dbReference type="PANTHER" id="PTHR35149">
    <property type="entry name" value="SLL5132 PROTEIN"/>
    <property type="match status" value="1"/>
</dbReference>
<accession>A0A3G5A262</accession>
<reference evidence="4" key="1">
    <citation type="submission" date="2018-10" db="EMBL/GenBank/DDBJ databases">
        <title>Hidden diversity of soil giant viruses.</title>
        <authorList>
            <person name="Schulz F."/>
            <person name="Alteio L."/>
            <person name="Goudeau D."/>
            <person name="Ryan E.M."/>
            <person name="Malmstrom R.R."/>
            <person name="Blanchard J."/>
            <person name="Woyke T."/>
        </authorList>
    </citation>
    <scope>NUCLEOTIDE SEQUENCE</scope>
    <source>
        <strain evidence="4">HAV1</strain>
    </source>
</reference>
<evidence type="ECO:0000313" key="4">
    <source>
        <dbReference type="EMBL" id="AYV81318.1"/>
    </source>
</evidence>
<dbReference type="InterPro" id="IPR004919">
    <property type="entry name" value="GmrSD_N"/>
</dbReference>
<name>A0A3G5A262_9VIRU</name>
<dbReference type="PANTHER" id="PTHR35149:SF1">
    <property type="entry name" value="DUF5655 DOMAIN-CONTAINING PROTEIN"/>
    <property type="match status" value="1"/>
</dbReference>